<dbReference type="EMBL" id="JACHLD010000002">
    <property type="protein sequence ID" value="MBB4801497.1"/>
    <property type="molecule type" value="Genomic_DNA"/>
</dbReference>
<gene>
    <name evidence="2" type="ORF">HNP37_001558</name>
</gene>
<keyword evidence="3" id="KW-1185">Reference proteome</keyword>
<evidence type="ECO:0000313" key="3">
    <source>
        <dbReference type="Proteomes" id="UP000561681"/>
    </source>
</evidence>
<accession>A0A7W7N7N2</accession>
<protein>
    <submittedName>
        <fullName evidence="2">ABC-type multidrug transport system permease subunit</fullName>
    </submittedName>
</protein>
<evidence type="ECO:0000313" key="2">
    <source>
        <dbReference type="EMBL" id="MBB4801497.1"/>
    </source>
</evidence>
<evidence type="ECO:0000256" key="1">
    <source>
        <dbReference type="SAM" id="Phobius"/>
    </source>
</evidence>
<keyword evidence="1" id="KW-1133">Transmembrane helix</keyword>
<reference evidence="2 3" key="1">
    <citation type="submission" date="2020-08" db="EMBL/GenBank/DDBJ databases">
        <title>Functional genomics of gut bacteria from endangered species of beetles.</title>
        <authorList>
            <person name="Carlos-Shanley C."/>
        </authorList>
    </citation>
    <scope>NUCLEOTIDE SEQUENCE [LARGE SCALE GENOMIC DNA]</scope>
    <source>
        <strain evidence="2 3">S00142</strain>
    </source>
</reference>
<feature type="transmembrane region" description="Helical" evidence="1">
    <location>
        <begin position="36"/>
        <end position="62"/>
    </location>
</feature>
<dbReference type="RefSeq" id="WP_184160028.1">
    <property type="nucleotide sequence ID" value="NZ_JACHLD010000002.1"/>
</dbReference>
<organism evidence="2 3">
    <name type="scientific">Flavobacterium nitrogenifigens</name>
    <dbReference type="NCBI Taxonomy" id="1617283"/>
    <lineage>
        <taxon>Bacteria</taxon>
        <taxon>Pseudomonadati</taxon>
        <taxon>Bacteroidota</taxon>
        <taxon>Flavobacteriia</taxon>
        <taxon>Flavobacteriales</taxon>
        <taxon>Flavobacteriaceae</taxon>
        <taxon>Flavobacterium</taxon>
    </lineage>
</organism>
<sequence length="123" mass="14631">MRDVIVVIYWILIAFIIIHPNYMFYKKLKNIATKSFIHKLIFFLMSIFLLFIYMCFFLLILINPYINQILGFKIDPEAYSGRIIYASLTFPVAYLTNISIAKFYIKRISKTKNKNEIELIGKE</sequence>
<comment type="caution">
    <text evidence="2">The sequence shown here is derived from an EMBL/GenBank/DDBJ whole genome shotgun (WGS) entry which is preliminary data.</text>
</comment>
<feature type="transmembrane region" description="Helical" evidence="1">
    <location>
        <begin position="6"/>
        <end position="24"/>
    </location>
</feature>
<feature type="transmembrane region" description="Helical" evidence="1">
    <location>
        <begin position="82"/>
        <end position="105"/>
    </location>
</feature>
<name>A0A7W7N7N2_9FLAO</name>
<keyword evidence="1" id="KW-0812">Transmembrane</keyword>
<dbReference type="AlphaFoldDB" id="A0A7W7N7N2"/>
<proteinExistence type="predicted"/>
<keyword evidence="1" id="KW-0472">Membrane</keyword>
<dbReference type="Proteomes" id="UP000561681">
    <property type="component" value="Unassembled WGS sequence"/>
</dbReference>